<accession>A0ABS9WYF0</accession>
<evidence type="ECO:0000259" key="2">
    <source>
        <dbReference type="Pfam" id="PF01757"/>
    </source>
</evidence>
<dbReference type="Pfam" id="PF01757">
    <property type="entry name" value="Acyl_transf_3"/>
    <property type="match status" value="1"/>
</dbReference>
<keyword evidence="3" id="KW-0808">Transferase</keyword>
<dbReference type="Proteomes" id="UP001139646">
    <property type="component" value="Unassembled WGS sequence"/>
</dbReference>
<proteinExistence type="predicted"/>
<evidence type="ECO:0000256" key="1">
    <source>
        <dbReference type="SAM" id="Phobius"/>
    </source>
</evidence>
<keyword evidence="1" id="KW-0812">Transmembrane</keyword>
<gene>
    <name evidence="3" type="ORF">L3081_00905</name>
</gene>
<keyword evidence="4" id="KW-1185">Reference proteome</keyword>
<comment type="caution">
    <text evidence="3">The sequence shown here is derived from an EMBL/GenBank/DDBJ whole genome shotgun (WGS) entry which is preliminary data.</text>
</comment>
<name>A0ABS9WYF0_9GAMM</name>
<feature type="transmembrane region" description="Helical" evidence="1">
    <location>
        <begin position="41"/>
        <end position="64"/>
    </location>
</feature>
<dbReference type="EMBL" id="JAKKSL010000001">
    <property type="protein sequence ID" value="MCI2282221.1"/>
    <property type="molecule type" value="Genomic_DNA"/>
</dbReference>
<protein>
    <submittedName>
        <fullName evidence="3">Acyltransferase family protein</fullName>
    </submittedName>
</protein>
<dbReference type="PANTHER" id="PTHR23028:SF53">
    <property type="entry name" value="ACYL_TRANSF_3 DOMAIN-CONTAINING PROTEIN"/>
    <property type="match status" value="1"/>
</dbReference>
<evidence type="ECO:0000313" key="4">
    <source>
        <dbReference type="Proteomes" id="UP001139646"/>
    </source>
</evidence>
<evidence type="ECO:0000313" key="3">
    <source>
        <dbReference type="EMBL" id="MCI2282221.1"/>
    </source>
</evidence>
<feature type="transmembrane region" description="Helical" evidence="1">
    <location>
        <begin position="84"/>
        <end position="104"/>
    </location>
</feature>
<dbReference type="InterPro" id="IPR002656">
    <property type="entry name" value="Acyl_transf_3_dom"/>
</dbReference>
<keyword evidence="3" id="KW-0012">Acyltransferase</keyword>
<dbReference type="PANTHER" id="PTHR23028">
    <property type="entry name" value="ACETYLTRANSFERASE"/>
    <property type="match status" value="1"/>
</dbReference>
<reference evidence="3" key="1">
    <citation type="submission" date="2022-01" db="EMBL/GenBank/DDBJ databases">
        <title>Colwellia maritima, isolated from seawater.</title>
        <authorList>
            <person name="Kristyanto S."/>
            <person name="Jung J."/>
            <person name="Jeon C.O."/>
        </authorList>
    </citation>
    <scope>NUCLEOTIDE SEQUENCE</scope>
    <source>
        <strain evidence="3">MSW7</strain>
    </source>
</reference>
<sequence length="157" mass="18035">MKSSSGKYFIGLDHIRAFACFMVFTWHFIHINNGQLSEPPIFPFSLLTEGHTGVALFMVLSGYLFSKLLSGKKIIFKEFVWNRFLRLAPLLLVVIIIVTFGRVVKEESVIGYLWEISEGLIKPVLPNGAGQTQWNFTFICYYLYYFLLKTGGIVDFF</sequence>
<organism evidence="3 4">
    <name type="scientific">Colwellia maritima</name>
    <dbReference type="NCBI Taxonomy" id="2912588"/>
    <lineage>
        <taxon>Bacteria</taxon>
        <taxon>Pseudomonadati</taxon>
        <taxon>Pseudomonadota</taxon>
        <taxon>Gammaproteobacteria</taxon>
        <taxon>Alteromonadales</taxon>
        <taxon>Colwelliaceae</taxon>
        <taxon>Colwellia</taxon>
    </lineage>
</organism>
<feature type="transmembrane region" description="Helical" evidence="1">
    <location>
        <begin position="12"/>
        <end position="29"/>
    </location>
</feature>
<dbReference type="GO" id="GO:0016746">
    <property type="term" value="F:acyltransferase activity"/>
    <property type="evidence" value="ECO:0007669"/>
    <property type="project" value="UniProtKB-KW"/>
</dbReference>
<keyword evidence="1" id="KW-0472">Membrane</keyword>
<feature type="domain" description="Acyltransferase 3" evidence="2">
    <location>
        <begin position="10"/>
        <end position="147"/>
    </location>
</feature>
<keyword evidence="1" id="KW-1133">Transmembrane helix</keyword>
<dbReference type="InterPro" id="IPR050879">
    <property type="entry name" value="Acyltransferase_3"/>
</dbReference>